<dbReference type="EMBL" id="MFKF01000410">
    <property type="protein sequence ID" value="OGG44214.1"/>
    <property type="molecule type" value="Genomic_DNA"/>
</dbReference>
<gene>
    <name evidence="1" type="ORF">A3F84_09445</name>
</gene>
<dbReference type="Proteomes" id="UP000178606">
    <property type="component" value="Unassembled WGS sequence"/>
</dbReference>
<proteinExistence type="predicted"/>
<dbReference type="AntiFam" id="ANF00198">
    <property type="entry name" value="Shadow ORF (opposite pilG)"/>
</dbReference>
<organism evidence="1 2">
    <name type="scientific">Handelsmanbacteria sp. (strain RIFCSPLOWO2_12_FULL_64_10)</name>
    <dbReference type="NCBI Taxonomy" id="1817868"/>
    <lineage>
        <taxon>Bacteria</taxon>
        <taxon>Candidatus Handelsmaniibacteriota</taxon>
    </lineage>
</organism>
<evidence type="ECO:0000313" key="2">
    <source>
        <dbReference type="Proteomes" id="UP000178606"/>
    </source>
</evidence>
<accession>A0A1F6C4T9</accession>
<reference evidence="1 2" key="1">
    <citation type="journal article" date="2016" name="Nat. Commun.">
        <title>Thousands of microbial genomes shed light on interconnected biogeochemical processes in an aquifer system.</title>
        <authorList>
            <person name="Anantharaman K."/>
            <person name="Brown C.T."/>
            <person name="Hug L.A."/>
            <person name="Sharon I."/>
            <person name="Castelle C.J."/>
            <person name="Probst A.J."/>
            <person name="Thomas B.C."/>
            <person name="Singh A."/>
            <person name="Wilkins M.J."/>
            <person name="Karaoz U."/>
            <person name="Brodie E.L."/>
            <person name="Williams K.H."/>
            <person name="Hubbard S.S."/>
            <person name="Banfield J.F."/>
        </authorList>
    </citation>
    <scope>NUCLEOTIDE SEQUENCE [LARGE SCALE GENOMIC DNA]</scope>
    <source>
        <strain evidence="2">RIFCSPLOWO2_12_FULL_64_10</strain>
    </source>
</reference>
<name>A0A1F6C4T9_HANXR</name>
<dbReference type="AlphaFoldDB" id="A0A1F6C4T9"/>
<protein>
    <submittedName>
        <fullName evidence="1">Uncharacterized protein</fullName>
    </submittedName>
</protein>
<evidence type="ECO:0000313" key="1">
    <source>
        <dbReference type="EMBL" id="OGG44214.1"/>
    </source>
</evidence>
<comment type="caution">
    <text evidence="1">The sequence shown here is derived from an EMBL/GenBank/DDBJ whole genome shotgun (WGS) entry which is preliminary data.</text>
</comment>
<sequence length="137" mass="15289">MHLNTREDLLLAEGLEDIVHAPGLKPLHDLLGLAVRGDVDHRDVPRRGVRLEPAADLEPVQVRHLNVQQDQVRRRAVGQPERHLPAGRCGDLVTRLLQGVGQKVQVGRRVVHDQNLRARQVHKAGRHGSLPKAFTGR</sequence>